<gene>
    <name evidence="2" type="ORF">ADIS_4239</name>
</gene>
<keyword evidence="1" id="KW-1133">Transmembrane helix</keyword>
<keyword evidence="1" id="KW-0472">Membrane</keyword>
<reference evidence="2 3" key="1">
    <citation type="submission" date="2013-02" db="EMBL/GenBank/DDBJ databases">
        <title>A novel strain isolated from Lonar lake, Maharashtra, India.</title>
        <authorList>
            <person name="Singh A."/>
        </authorList>
    </citation>
    <scope>NUCLEOTIDE SEQUENCE [LARGE SCALE GENOMIC DNA]</scope>
    <source>
        <strain evidence="2 3">AK24</strain>
    </source>
</reference>
<evidence type="ECO:0000256" key="1">
    <source>
        <dbReference type="SAM" id="Phobius"/>
    </source>
</evidence>
<organism evidence="2 3">
    <name type="scientific">Lunatimonas lonarensis</name>
    <dbReference type="NCBI Taxonomy" id="1232681"/>
    <lineage>
        <taxon>Bacteria</taxon>
        <taxon>Pseudomonadati</taxon>
        <taxon>Bacteroidota</taxon>
        <taxon>Cytophagia</taxon>
        <taxon>Cytophagales</taxon>
        <taxon>Cyclobacteriaceae</taxon>
    </lineage>
</organism>
<proteinExistence type="predicted"/>
<evidence type="ECO:0000313" key="3">
    <source>
        <dbReference type="Proteomes" id="UP000013909"/>
    </source>
</evidence>
<feature type="transmembrane region" description="Helical" evidence="1">
    <location>
        <begin position="39"/>
        <end position="59"/>
    </location>
</feature>
<evidence type="ECO:0000313" key="2">
    <source>
        <dbReference type="EMBL" id="EON75326.1"/>
    </source>
</evidence>
<dbReference type="RefSeq" id="WP_010856352.1">
    <property type="nucleotide sequence ID" value="NZ_AQHR01000109.1"/>
</dbReference>
<sequence>MNNRQFILTILVLLGALLGICLAHFGRSGFNWERDHLLVFSVTASALGLLVGGATVLAFRRSNRHE</sequence>
<keyword evidence="3" id="KW-1185">Reference proteome</keyword>
<keyword evidence="1" id="KW-0812">Transmembrane</keyword>
<name>R7ZMJ7_9BACT</name>
<accession>R7ZMJ7</accession>
<protein>
    <submittedName>
        <fullName evidence="2">Uncharacterized protein</fullName>
    </submittedName>
</protein>
<comment type="caution">
    <text evidence="2">The sequence shown here is derived from an EMBL/GenBank/DDBJ whole genome shotgun (WGS) entry which is preliminary data.</text>
</comment>
<dbReference type="AlphaFoldDB" id="R7ZMJ7"/>
<dbReference type="EMBL" id="AQHR01000109">
    <property type="protein sequence ID" value="EON75326.1"/>
    <property type="molecule type" value="Genomic_DNA"/>
</dbReference>
<dbReference type="Proteomes" id="UP000013909">
    <property type="component" value="Unassembled WGS sequence"/>
</dbReference>